<protein>
    <recommendedName>
        <fullName evidence="3">Transposase (Putative), gypsy type</fullName>
    </recommendedName>
</protein>
<gene>
    <name evidence="2" type="ORF">Tci_031777</name>
</gene>
<feature type="region of interest" description="Disordered" evidence="1">
    <location>
        <begin position="633"/>
        <end position="655"/>
    </location>
</feature>
<dbReference type="AlphaFoldDB" id="A0A6L2LF96"/>
<dbReference type="EMBL" id="BKCJ010004232">
    <property type="protein sequence ID" value="GEU59799.1"/>
    <property type="molecule type" value="Genomic_DNA"/>
</dbReference>
<reference evidence="2" key="1">
    <citation type="journal article" date="2019" name="Sci. Rep.">
        <title>Draft genome of Tanacetum cinerariifolium, the natural source of mosquito coil.</title>
        <authorList>
            <person name="Yamashiro T."/>
            <person name="Shiraishi A."/>
            <person name="Satake H."/>
            <person name="Nakayama K."/>
        </authorList>
    </citation>
    <scope>NUCLEOTIDE SEQUENCE</scope>
</reference>
<comment type="caution">
    <text evidence="2">The sequence shown here is derived from an EMBL/GenBank/DDBJ whole genome shotgun (WGS) entry which is preliminary data.</text>
</comment>
<evidence type="ECO:0000313" key="2">
    <source>
        <dbReference type="EMBL" id="GEU59799.1"/>
    </source>
</evidence>
<organism evidence="2">
    <name type="scientific">Tanacetum cinerariifolium</name>
    <name type="common">Dalmatian daisy</name>
    <name type="synonym">Chrysanthemum cinerariifolium</name>
    <dbReference type="NCBI Taxonomy" id="118510"/>
    <lineage>
        <taxon>Eukaryota</taxon>
        <taxon>Viridiplantae</taxon>
        <taxon>Streptophyta</taxon>
        <taxon>Embryophyta</taxon>
        <taxon>Tracheophyta</taxon>
        <taxon>Spermatophyta</taxon>
        <taxon>Magnoliopsida</taxon>
        <taxon>eudicotyledons</taxon>
        <taxon>Gunneridae</taxon>
        <taxon>Pentapetalae</taxon>
        <taxon>asterids</taxon>
        <taxon>campanulids</taxon>
        <taxon>Asterales</taxon>
        <taxon>Asteraceae</taxon>
        <taxon>Asteroideae</taxon>
        <taxon>Anthemideae</taxon>
        <taxon>Anthemidinae</taxon>
        <taxon>Tanacetum</taxon>
    </lineage>
</organism>
<evidence type="ECO:0000256" key="1">
    <source>
        <dbReference type="SAM" id="MobiDB-lite"/>
    </source>
</evidence>
<name>A0A6L2LF96_TANCI</name>
<sequence length="671" mass="74241">MSVITDIRCVLTQKALDALCDKFHILEEKFSEAFLCLVGLSRPYTFDEETYPRFLHKNEDEIDIFAFIHTPNPTKVRVIKRERNEDEPRLLDTIVGRTVPLLPVAPDRANSELEASVERLFDEGGSGVSHPPKKLKEDYETPNEAFVGASVSIGASQRFVISSDSSYHSGPTIAEAKIDSLVRSSAPIMTTATTVTSMVDSALVAKEKPVKPSLFSVDSSSADSSLAVGADPNIGVFSDLTGNDFLVGGIHTVIDLDTDLQKVYFFAYVRGMEHDQLFTEFNVRATHQMSLSAEVKMHAEYNVKERRRLNSVVEKQDKLLKARDGEFKKLKAKLLLKETEAAEATRLRAQTFNLEAVEKSLRDEVNALKGRNVILKKERNALDVKVIDLEASIVGTELYDDCMEQLEKLQDNRIKFFNDKLAKLDSDTAEMTCHLKEKIYPHLLNTISSRRWLLTHGLKIFLIKWPNSFEYLTALGTDISRAIEKGMQSGLASGIDHGREGRSLADDASTEDIMNVFRLDDALADAPGKNNLQPDIEQLKVPIYRSKDQVLIGKTSLSFALSVSHSRVERIRENIAAQRFAHVGVWIPLSKPLSVTSLMGKASTFDVVPAASMTTTAISTTFASATSIPPISTDDYDVDGQEGAGTDGRAVVDGNVSPFPNVDDVELNIPQ</sequence>
<proteinExistence type="predicted"/>
<accession>A0A6L2LF96</accession>
<evidence type="ECO:0008006" key="3">
    <source>
        <dbReference type="Google" id="ProtNLM"/>
    </source>
</evidence>